<gene>
    <name evidence="1" type="ORF">RHMOL_Rhmol07G0244500</name>
</gene>
<dbReference type="Proteomes" id="UP001062846">
    <property type="component" value="Chromosome 7"/>
</dbReference>
<organism evidence="1 2">
    <name type="scientific">Rhododendron molle</name>
    <name type="common">Chinese azalea</name>
    <name type="synonym">Azalea mollis</name>
    <dbReference type="NCBI Taxonomy" id="49168"/>
    <lineage>
        <taxon>Eukaryota</taxon>
        <taxon>Viridiplantae</taxon>
        <taxon>Streptophyta</taxon>
        <taxon>Embryophyta</taxon>
        <taxon>Tracheophyta</taxon>
        <taxon>Spermatophyta</taxon>
        <taxon>Magnoliopsida</taxon>
        <taxon>eudicotyledons</taxon>
        <taxon>Gunneridae</taxon>
        <taxon>Pentapetalae</taxon>
        <taxon>asterids</taxon>
        <taxon>Ericales</taxon>
        <taxon>Ericaceae</taxon>
        <taxon>Ericoideae</taxon>
        <taxon>Rhodoreae</taxon>
        <taxon>Rhododendron</taxon>
    </lineage>
</organism>
<sequence length="505" mass="56179">MQKTNPRRKPTTEEEEKKERMQLLTLFDQERQEQKSAHRRNLHEAAMKGSLPSLPQTLDQTPLILTSSPPPSPSPSSSTDTPLHVAALLGHLDFAKSLLTQNPDLAGKLNSDGSTPLHLASAKGYAEIVRELVSVNPDMGFVLDRDGRSPFHLACIKGRVGVLTELLRVNPELARAVTGGGGESCLHLCVKYNRLEALKVVVEGFGKNESVNWKDGDGNTVLHLAVAKKQLEIIKFLLVTTAIEVSIRNAHGLTALDVLSQSPRDLRDMEIKQCLQGGEISTRFNSNGEITEVFSIRKKKELRNGISIKEQPKKHKHTDWLGRKRSSLMVVASLIATVAFQAAISPPGGVWQTDSTRDSNGESGEKIPHEAGQSVMAYNIPIAYGQFMIFDTIAFLASLSIILLQVSGLPIKRRRWMWVQMVTMWIAITAQTITYFITLIHMTPKSVQKTLYEVTKISVLAWLSLMAIVFIGNFVRVITWLLRKYGYIKEEEDPNNGDDDENDDL</sequence>
<evidence type="ECO:0000313" key="1">
    <source>
        <dbReference type="EMBL" id="KAI8548077.1"/>
    </source>
</evidence>
<dbReference type="EMBL" id="CM046394">
    <property type="protein sequence ID" value="KAI8548077.1"/>
    <property type="molecule type" value="Genomic_DNA"/>
</dbReference>
<comment type="caution">
    <text evidence="1">The sequence shown here is derived from an EMBL/GenBank/DDBJ whole genome shotgun (WGS) entry which is preliminary data.</text>
</comment>
<keyword evidence="2" id="KW-1185">Reference proteome</keyword>
<evidence type="ECO:0000313" key="2">
    <source>
        <dbReference type="Proteomes" id="UP001062846"/>
    </source>
</evidence>
<proteinExistence type="predicted"/>
<reference evidence="1" key="1">
    <citation type="submission" date="2022-02" db="EMBL/GenBank/DDBJ databases">
        <title>Plant Genome Project.</title>
        <authorList>
            <person name="Zhang R.-G."/>
        </authorList>
    </citation>
    <scope>NUCLEOTIDE SEQUENCE</scope>
    <source>
        <strain evidence="1">AT1</strain>
    </source>
</reference>
<name>A0ACC0N418_RHOML</name>
<protein>
    <submittedName>
        <fullName evidence="1">Uncharacterized protein</fullName>
    </submittedName>
</protein>
<accession>A0ACC0N418</accession>